<proteinExistence type="predicted"/>
<dbReference type="SMART" id="SM00421">
    <property type="entry name" value="HTH_LUXR"/>
    <property type="match status" value="1"/>
</dbReference>
<dbReference type="PANTHER" id="PTHR43214">
    <property type="entry name" value="TWO-COMPONENT RESPONSE REGULATOR"/>
    <property type="match status" value="1"/>
</dbReference>
<dbReference type="PROSITE" id="PS50043">
    <property type="entry name" value="HTH_LUXR_2"/>
    <property type="match status" value="1"/>
</dbReference>
<dbReference type="PROSITE" id="PS00622">
    <property type="entry name" value="HTH_LUXR_1"/>
    <property type="match status" value="1"/>
</dbReference>
<dbReference type="GO" id="GO:0006355">
    <property type="term" value="P:regulation of DNA-templated transcription"/>
    <property type="evidence" value="ECO:0007669"/>
    <property type="project" value="InterPro"/>
</dbReference>
<dbReference type="Pfam" id="PF00072">
    <property type="entry name" value="Response_reg"/>
    <property type="match status" value="1"/>
</dbReference>
<evidence type="ECO:0000256" key="1">
    <source>
        <dbReference type="ARBA" id="ARBA00022553"/>
    </source>
</evidence>
<feature type="modified residue" description="4-aspartylphosphate" evidence="5">
    <location>
        <position position="58"/>
    </location>
</feature>
<comment type="caution">
    <text evidence="8">The sequence shown here is derived from an EMBL/GenBank/DDBJ whole genome shotgun (WGS) entry which is preliminary data.</text>
</comment>
<dbReference type="InterPro" id="IPR000792">
    <property type="entry name" value="Tscrpt_reg_LuxR_C"/>
</dbReference>
<dbReference type="InterPro" id="IPR011006">
    <property type="entry name" value="CheY-like_superfamily"/>
</dbReference>
<protein>
    <submittedName>
        <fullName evidence="8">Response regulator transcription factor</fullName>
    </submittedName>
</protein>
<feature type="domain" description="Response regulatory" evidence="7">
    <location>
        <begin position="7"/>
        <end position="123"/>
    </location>
</feature>
<sequence length="215" mass="24242">MTSPIRRIMIVDDHGAVRRGVRQLVESKPYYQVVGEAADGRAALAIAQETNPDITILDYSLPELNGLDLAHLLKRTFPRMEILLYTMHDREEIIMDVLRAGVRGFVLKSDTEPHLIAALDALSIHRPYFSNAISETLLEKFLETKPQPCASSLTHREREVVQQIAEGRINKEIAEILGISVKTVETHRASAMHKLKLRTTADLVRYAIRNNIVQA</sequence>
<evidence type="ECO:0000256" key="4">
    <source>
        <dbReference type="ARBA" id="ARBA00023163"/>
    </source>
</evidence>
<evidence type="ECO:0000313" key="9">
    <source>
        <dbReference type="Proteomes" id="UP001139410"/>
    </source>
</evidence>
<evidence type="ECO:0000256" key="2">
    <source>
        <dbReference type="ARBA" id="ARBA00023015"/>
    </source>
</evidence>
<evidence type="ECO:0000313" key="8">
    <source>
        <dbReference type="EMBL" id="MCF2515226.1"/>
    </source>
</evidence>
<dbReference type="SUPFAM" id="SSF52172">
    <property type="entry name" value="CheY-like"/>
    <property type="match status" value="1"/>
</dbReference>
<organism evidence="8 9">
    <name type="scientific">Sphingomonas cremea</name>
    <dbReference type="NCBI Taxonomy" id="2904799"/>
    <lineage>
        <taxon>Bacteria</taxon>
        <taxon>Pseudomonadati</taxon>
        <taxon>Pseudomonadota</taxon>
        <taxon>Alphaproteobacteria</taxon>
        <taxon>Sphingomonadales</taxon>
        <taxon>Sphingomonadaceae</taxon>
        <taxon>Sphingomonas</taxon>
    </lineage>
</organism>
<dbReference type="GO" id="GO:0000160">
    <property type="term" value="P:phosphorelay signal transduction system"/>
    <property type="evidence" value="ECO:0007669"/>
    <property type="project" value="InterPro"/>
</dbReference>
<feature type="domain" description="HTH luxR-type" evidence="6">
    <location>
        <begin position="146"/>
        <end position="211"/>
    </location>
</feature>
<dbReference type="Gene3D" id="3.40.50.2300">
    <property type="match status" value="1"/>
</dbReference>
<dbReference type="Pfam" id="PF00196">
    <property type="entry name" value="GerE"/>
    <property type="match status" value="1"/>
</dbReference>
<dbReference type="EMBL" id="JAKFGM010000002">
    <property type="protein sequence ID" value="MCF2515226.1"/>
    <property type="molecule type" value="Genomic_DNA"/>
</dbReference>
<dbReference type="GO" id="GO:0003677">
    <property type="term" value="F:DNA binding"/>
    <property type="evidence" value="ECO:0007669"/>
    <property type="project" value="UniProtKB-KW"/>
</dbReference>
<dbReference type="InterPro" id="IPR058245">
    <property type="entry name" value="NreC/VraR/RcsB-like_REC"/>
</dbReference>
<dbReference type="InterPro" id="IPR039420">
    <property type="entry name" value="WalR-like"/>
</dbReference>
<dbReference type="SUPFAM" id="SSF46894">
    <property type="entry name" value="C-terminal effector domain of the bipartite response regulators"/>
    <property type="match status" value="1"/>
</dbReference>
<keyword evidence="2" id="KW-0805">Transcription regulation</keyword>
<dbReference type="CDD" id="cd06170">
    <property type="entry name" value="LuxR_C_like"/>
    <property type="match status" value="1"/>
</dbReference>
<keyword evidence="4" id="KW-0804">Transcription</keyword>
<evidence type="ECO:0000259" key="7">
    <source>
        <dbReference type="PROSITE" id="PS50110"/>
    </source>
</evidence>
<reference evidence="8" key="1">
    <citation type="submission" date="2022-01" db="EMBL/GenBank/DDBJ databases">
        <authorList>
            <person name="Jo J.-H."/>
            <person name="Im W.-T."/>
        </authorList>
    </citation>
    <scope>NUCLEOTIDE SEQUENCE</scope>
    <source>
        <strain evidence="8">G124</strain>
    </source>
</reference>
<dbReference type="PANTHER" id="PTHR43214:SF41">
    <property type="entry name" value="NITRATE_NITRITE RESPONSE REGULATOR PROTEIN NARP"/>
    <property type="match status" value="1"/>
</dbReference>
<keyword evidence="1 5" id="KW-0597">Phosphoprotein</keyword>
<keyword evidence="3" id="KW-0238">DNA-binding</keyword>
<dbReference type="AlphaFoldDB" id="A0A9X1QM58"/>
<evidence type="ECO:0000259" key="6">
    <source>
        <dbReference type="PROSITE" id="PS50043"/>
    </source>
</evidence>
<dbReference type="InterPro" id="IPR016032">
    <property type="entry name" value="Sig_transdc_resp-reg_C-effctor"/>
</dbReference>
<dbReference type="Proteomes" id="UP001139410">
    <property type="component" value="Unassembled WGS sequence"/>
</dbReference>
<dbReference type="InterPro" id="IPR001789">
    <property type="entry name" value="Sig_transdc_resp-reg_receiver"/>
</dbReference>
<keyword evidence="9" id="KW-1185">Reference proteome</keyword>
<dbReference type="SMART" id="SM00448">
    <property type="entry name" value="REC"/>
    <property type="match status" value="1"/>
</dbReference>
<name>A0A9X1QM58_9SPHN</name>
<dbReference type="PRINTS" id="PR00038">
    <property type="entry name" value="HTHLUXR"/>
</dbReference>
<dbReference type="PROSITE" id="PS50110">
    <property type="entry name" value="RESPONSE_REGULATORY"/>
    <property type="match status" value="1"/>
</dbReference>
<evidence type="ECO:0000256" key="3">
    <source>
        <dbReference type="ARBA" id="ARBA00023125"/>
    </source>
</evidence>
<accession>A0A9X1QM58</accession>
<evidence type="ECO:0000256" key="5">
    <source>
        <dbReference type="PROSITE-ProRule" id="PRU00169"/>
    </source>
</evidence>
<gene>
    <name evidence="8" type="ORF">LVY65_09150</name>
</gene>
<dbReference type="CDD" id="cd17535">
    <property type="entry name" value="REC_NarL-like"/>
    <property type="match status" value="1"/>
</dbReference>